<evidence type="ECO:0000256" key="2">
    <source>
        <dbReference type="ARBA" id="ARBA00022475"/>
    </source>
</evidence>
<feature type="domain" description="MacB-like periplasmic core" evidence="8">
    <location>
        <begin position="21"/>
        <end position="241"/>
    </location>
</feature>
<dbReference type="GO" id="GO:0005886">
    <property type="term" value="C:plasma membrane"/>
    <property type="evidence" value="ECO:0007669"/>
    <property type="project" value="UniProtKB-SubCell"/>
</dbReference>
<dbReference type="InterPro" id="IPR050250">
    <property type="entry name" value="Macrolide_Exporter_MacB"/>
</dbReference>
<evidence type="ECO:0000256" key="6">
    <source>
        <dbReference type="SAM" id="Phobius"/>
    </source>
</evidence>
<feature type="domain" description="ABC3 transporter permease C-terminal" evidence="7">
    <location>
        <begin position="670"/>
        <end position="781"/>
    </location>
</feature>
<keyword evidence="2" id="KW-1003">Cell membrane</keyword>
<feature type="transmembrane region" description="Helical" evidence="6">
    <location>
        <begin position="20"/>
        <end position="41"/>
    </location>
</feature>
<dbReference type="EMBL" id="CP094358">
    <property type="protein sequence ID" value="UOB16070.1"/>
    <property type="molecule type" value="Genomic_DNA"/>
</dbReference>
<dbReference type="PANTHER" id="PTHR30572:SF18">
    <property type="entry name" value="ABC-TYPE MACROLIDE FAMILY EXPORT SYSTEM PERMEASE COMPONENT 2"/>
    <property type="match status" value="1"/>
</dbReference>
<dbReference type="RefSeq" id="WP_255841221.1">
    <property type="nucleotide sequence ID" value="NZ_CP094358.1"/>
</dbReference>
<dbReference type="InterPro" id="IPR025857">
    <property type="entry name" value="MacB_PCD"/>
</dbReference>
<feature type="transmembrane region" description="Helical" evidence="6">
    <location>
        <begin position="750"/>
        <end position="775"/>
    </location>
</feature>
<feature type="transmembrane region" description="Helical" evidence="6">
    <location>
        <begin position="669"/>
        <end position="690"/>
    </location>
</feature>
<dbReference type="Pfam" id="PF02687">
    <property type="entry name" value="FtsX"/>
    <property type="match status" value="2"/>
</dbReference>
<dbReference type="InterPro" id="IPR003838">
    <property type="entry name" value="ABC3_permease_C"/>
</dbReference>
<feature type="domain" description="MacB-like periplasmic core" evidence="8">
    <location>
        <begin position="519"/>
        <end position="629"/>
    </location>
</feature>
<feature type="transmembrane region" description="Helical" evidence="6">
    <location>
        <begin position="333"/>
        <end position="356"/>
    </location>
</feature>
<keyword evidence="10" id="KW-1185">Reference proteome</keyword>
<evidence type="ECO:0000256" key="3">
    <source>
        <dbReference type="ARBA" id="ARBA00022692"/>
    </source>
</evidence>
<reference evidence="9" key="1">
    <citation type="submission" date="2022-03" db="EMBL/GenBank/DDBJ databases">
        <title>Description of Abyssus ytuae gen. nov., sp. nov., a novel member of the family Flavobacteriaceae isolated from the sediment of Mariana Trench.</title>
        <authorList>
            <person name="Zhang J."/>
            <person name="Xu X."/>
        </authorList>
    </citation>
    <scope>NUCLEOTIDE SEQUENCE</scope>
    <source>
        <strain evidence="9">MT3330</strain>
    </source>
</reference>
<dbReference type="PANTHER" id="PTHR30572">
    <property type="entry name" value="MEMBRANE COMPONENT OF TRANSPORTER-RELATED"/>
    <property type="match status" value="1"/>
</dbReference>
<evidence type="ECO:0000313" key="9">
    <source>
        <dbReference type="EMBL" id="UOB16070.1"/>
    </source>
</evidence>
<dbReference type="GO" id="GO:0022857">
    <property type="term" value="F:transmembrane transporter activity"/>
    <property type="evidence" value="ECO:0007669"/>
    <property type="project" value="TreeGrafter"/>
</dbReference>
<keyword evidence="4 6" id="KW-1133">Transmembrane helix</keyword>
<dbReference type="Pfam" id="PF12704">
    <property type="entry name" value="MacB_PCD"/>
    <property type="match status" value="2"/>
</dbReference>
<evidence type="ECO:0000259" key="7">
    <source>
        <dbReference type="Pfam" id="PF02687"/>
    </source>
</evidence>
<keyword evidence="5 6" id="KW-0472">Membrane</keyword>
<feature type="transmembrane region" description="Helical" evidence="6">
    <location>
        <begin position="376"/>
        <end position="403"/>
    </location>
</feature>
<organism evidence="9 10">
    <name type="scientific">Abyssalbus ytuae</name>
    <dbReference type="NCBI Taxonomy" id="2926907"/>
    <lineage>
        <taxon>Bacteria</taxon>
        <taxon>Pseudomonadati</taxon>
        <taxon>Bacteroidota</taxon>
        <taxon>Flavobacteriia</taxon>
        <taxon>Flavobacteriales</taxon>
        <taxon>Flavobacteriaceae</taxon>
        <taxon>Abyssalbus</taxon>
    </lineage>
</organism>
<feature type="domain" description="ABC3 transporter permease C-terminal" evidence="7">
    <location>
        <begin position="289"/>
        <end position="402"/>
    </location>
</feature>
<evidence type="ECO:0000256" key="5">
    <source>
        <dbReference type="ARBA" id="ARBA00023136"/>
    </source>
</evidence>
<gene>
    <name evidence="9" type="ORF">MQE35_09995</name>
</gene>
<feature type="transmembrane region" description="Helical" evidence="6">
    <location>
        <begin position="282"/>
        <end position="302"/>
    </location>
</feature>
<name>A0A9E6ZKU8_9FLAO</name>
<dbReference type="KEGG" id="fbm:MQE35_09995"/>
<evidence type="ECO:0000259" key="8">
    <source>
        <dbReference type="Pfam" id="PF12704"/>
    </source>
</evidence>
<feature type="transmembrane region" description="Helical" evidence="6">
    <location>
        <begin position="718"/>
        <end position="738"/>
    </location>
</feature>
<sequence length="789" mass="89010">MLRNYFKIAWRNLLKNRLYFVINIFGLSAALIVSFLISLWVNDELKTDKFHENEAQLYSIKRTIPLEGDAMDVYNSISYPLLKNAKQQIPEILKYMIIGHTYEDNLTVDDTDLRASGTFTNADFFSGFSFPIITGDISQLDKKPESIAISENLAKRFWGSEWRKNAIGSSIHIHDNGDFNVIAVFKNLPDNSSIQNDFYYSFKSYLKNNPWLLEWNNNRMQGVFLLREDADADLVSTKIKHLFQANISGTKKEGCFLQKFSESYLYNQYNDKAQVSGGRIEYVRTFTAAVIFLLIISSINFINLSTAYSTKRAAEVGIRKAIGARKNTLVKQFMAETGIITLISIIIASLFTLIFIKPVNNFTGKNLHIDFTQPGLWISLFLAFIIITILSGSYPAFVLSSFTPALALKGKGNEKKNTISFRKGLVVIQFGLSIIMILAAIVINKQIDYINKKNLGITKNHIISIHQDQKLTQKYTVLRNELLSSEGIQNVTLAGPSPLNMGASSSGLAWPGKSIEQENIEFSLLWTAYNFPEVFDVPVVDGSYFREASKDSTNIVINQKAAEIMNIQDPVGKIVELWGKKKQIIGVLKDFHNRSLYEPIQPSVFLLDANNAGMMFIRLESDKTKEALASVQSVFLKILPEVPLHYEFVDEKYAEKYKSETLTSTITNYFALISVIISCLGLFGLTTFMAEQRTKEIGIRKVLGASVAGITTILSKDFLKLVLLSIVIALPIAYYLMHQWLQEFAYKIDISWQIFVLTSAITIIIAFITISFQFLKAAIANPVKSLKTE</sequence>
<comment type="subcellular location">
    <subcellularLocation>
        <location evidence="1">Cell membrane</location>
        <topology evidence="1">Multi-pass membrane protein</topology>
    </subcellularLocation>
</comment>
<feature type="transmembrane region" description="Helical" evidence="6">
    <location>
        <begin position="424"/>
        <end position="443"/>
    </location>
</feature>
<proteinExistence type="predicted"/>
<protein>
    <submittedName>
        <fullName evidence="9">ABC transporter permease</fullName>
    </submittedName>
</protein>
<dbReference type="AlphaFoldDB" id="A0A9E6ZKU8"/>
<evidence type="ECO:0000256" key="4">
    <source>
        <dbReference type="ARBA" id="ARBA00022989"/>
    </source>
</evidence>
<accession>A0A9E6ZKU8</accession>
<evidence type="ECO:0000256" key="1">
    <source>
        <dbReference type="ARBA" id="ARBA00004651"/>
    </source>
</evidence>
<dbReference type="Proteomes" id="UP000831290">
    <property type="component" value="Chromosome"/>
</dbReference>
<keyword evidence="3 6" id="KW-0812">Transmembrane</keyword>
<evidence type="ECO:0000313" key="10">
    <source>
        <dbReference type="Proteomes" id="UP000831290"/>
    </source>
</evidence>